<evidence type="ECO:0000256" key="9">
    <source>
        <dbReference type="ARBA" id="ARBA00023242"/>
    </source>
</evidence>
<keyword evidence="3" id="KW-0677">Repeat</keyword>
<feature type="region of interest" description="Disordered" evidence="11">
    <location>
        <begin position="218"/>
        <end position="258"/>
    </location>
</feature>
<feature type="domain" description="C2H2-type" evidence="12">
    <location>
        <begin position="92"/>
        <end position="119"/>
    </location>
</feature>
<dbReference type="FunFam" id="3.30.160.60:FF:000646">
    <property type="entry name" value="Myeloid zinc finger 1"/>
    <property type="match status" value="1"/>
</dbReference>
<dbReference type="FunFam" id="3.30.160.60:FF:001732">
    <property type="entry name" value="Zgc:162936"/>
    <property type="match status" value="1"/>
</dbReference>
<dbReference type="OrthoDB" id="8117402at2759"/>
<evidence type="ECO:0000313" key="14">
    <source>
        <dbReference type="Proteomes" id="UP000769157"/>
    </source>
</evidence>
<evidence type="ECO:0000256" key="3">
    <source>
        <dbReference type="ARBA" id="ARBA00022737"/>
    </source>
</evidence>
<protein>
    <recommendedName>
        <fullName evidence="12">C2H2-type domain-containing protein</fullName>
    </recommendedName>
</protein>
<comment type="caution">
    <text evidence="13">The sequence shown here is derived from an EMBL/GenBank/DDBJ whole genome shotgun (WGS) entry which is preliminary data.</text>
</comment>
<evidence type="ECO:0000313" key="13">
    <source>
        <dbReference type="EMBL" id="KAH3665973.1"/>
    </source>
</evidence>
<keyword evidence="9" id="KW-0539">Nucleus</keyword>
<dbReference type="GO" id="GO:0000978">
    <property type="term" value="F:RNA polymerase II cis-regulatory region sequence-specific DNA binding"/>
    <property type="evidence" value="ECO:0007669"/>
    <property type="project" value="TreeGrafter"/>
</dbReference>
<dbReference type="SMART" id="SM00355">
    <property type="entry name" value="ZnF_C2H2"/>
    <property type="match status" value="3"/>
</dbReference>
<dbReference type="InterPro" id="IPR013087">
    <property type="entry name" value="Znf_C2H2_type"/>
</dbReference>
<dbReference type="PANTHER" id="PTHR24393:SF34">
    <property type="entry name" value="PR_SET DOMAIN 13"/>
    <property type="match status" value="1"/>
</dbReference>
<feature type="compositionally biased region" description="Polar residues" evidence="11">
    <location>
        <begin position="1"/>
        <end position="27"/>
    </location>
</feature>
<feature type="domain" description="C2H2-type" evidence="12">
    <location>
        <begin position="120"/>
        <end position="144"/>
    </location>
</feature>
<dbReference type="GeneID" id="70236127"/>
<reference evidence="13" key="1">
    <citation type="journal article" date="2021" name="Open Biol.">
        <title>Shared evolutionary footprints suggest mitochondrial oxidative damage underlies multiple complex I losses in fungi.</title>
        <authorList>
            <person name="Schikora-Tamarit M.A."/>
            <person name="Marcet-Houben M."/>
            <person name="Nosek J."/>
            <person name="Gabaldon T."/>
        </authorList>
    </citation>
    <scope>NUCLEOTIDE SEQUENCE</scope>
    <source>
        <strain evidence="13">CBS6075</strain>
    </source>
</reference>
<feature type="domain" description="C2H2-type" evidence="12">
    <location>
        <begin position="64"/>
        <end position="91"/>
    </location>
</feature>
<feature type="compositionally biased region" description="Low complexity" evidence="11">
    <location>
        <begin position="153"/>
        <end position="166"/>
    </location>
</feature>
<accession>A0A9P8T4I1</accession>
<dbReference type="FunFam" id="3.30.160.60:FF:001498">
    <property type="entry name" value="Zinc finger protein 404"/>
    <property type="match status" value="1"/>
</dbReference>
<dbReference type="GO" id="GO:0005694">
    <property type="term" value="C:chromosome"/>
    <property type="evidence" value="ECO:0007669"/>
    <property type="project" value="UniProtKB-ARBA"/>
</dbReference>
<evidence type="ECO:0000256" key="6">
    <source>
        <dbReference type="ARBA" id="ARBA00023015"/>
    </source>
</evidence>
<evidence type="ECO:0000256" key="10">
    <source>
        <dbReference type="PROSITE-ProRule" id="PRU00042"/>
    </source>
</evidence>
<feature type="compositionally biased region" description="Low complexity" evidence="11">
    <location>
        <begin position="218"/>
        <end position="230"/>
    </location>
</feature>
<reference evidence="13" key="2">
    <citation type="submission" date="2021-01" db="EMBL/GenBank/DDBJ databases">
        <authorList>
            <person name="Schikora-Tamarit M.A."/>
        </authorList>
    </citation>
    <scope>NUCLEOTIDE SEQUENCE</scope>
    <source>
        <strain evidence="13">CBS6075</strain>
    </source>
</reference>
<dbReference type="EMBL" id="JAEUBE010000295">
    <property type="protein sequence ID" value="KAH3665973.1"/>
    <property type="molecule type" value="Genomic_DNA"/>
</dbReference>
<evidence type="ECO:0000256" key="1">
    <source>
        <dbReference type="ARBA" id="ARBA00004123"/>
    </source>
</evidence>
<dbReference type="InterPro" id="IPR036236">
    <property type="entry name" value="Znf_C2H2_sf"/>
</dbReference>
<keyword evidence="6" id="KW-0805">Transcription regulation</keyword>
<name>A0A9P8T4I1_9ASCO</name>
<evidence type="ECO:0000256" key="5">
    <source>
        <dbReference type="ARBA" id="ARBA00022833"/>
    </source>
</evidence>
<organism evidence="13 14">
    <name type="scientific">Ogataea philodendri</name>
    <dbReference type="NCBI Taxonomy" id="1378263"/>
    <lineage>
        <taxon>Eukaryota</taxon>
        <taxon>Fungi</taxon>
        <taxon>Dikarya</taxon>
        <taxon>Ascomycota</taxon>
        <taxon>Saccharomycotina</taxon>
        <taxon>Pichiomycetes</taxon>
        <taxon>Pichiales</taxon>
        <taxon>Pichiaceae</taxon>
        <taxon>Ogataea</taxon>
    </lineage>
</organism>
<dbReference type="GO" id="GO:0001228">
    <property type="term" value="F:DNA-binding transcription activator activity, RNA polymerase II-specific"/>
    <property type="evidence" value="ECO:0007669"/>
    <property type="project" value="TreeGrafter"/>
</dbReference>
<dbReference type="Proteomes" id="UP000769157">
    <property type="component" value="Unassembled WGS sequence"/>
</dbReference>
<keyword evidence="7" id="KW-0238">DNA-binding</keyword>
<feature type="compositionally biased region" description="Low complexity" evidence="11">
    <location>
        <begin position="31"/>
        <end position="40"/>
    </location>
</feature>
<dbReference type="PROSITE" id="PS00028">
    <property type="entry name" value="ZINC_FINGER_C2H2_1"/>
    <property type="match status" value="2"/>
</dbReference>
<gene>
    <name evidence="13" type="ORF">OGAPHI_004162</name>
</gene>
<dbReference type="Gene3D" id="3.30.160.60">
    <property type="entry name" value="Classic Zinc Finger"/>
    <property type="match status" value="3"/>
</dbReference>
<comment type="subcellular location">
    <subcellularLocation>
        <location evidence="1">Nucleus</location>
    </subcellularLocation>
</comment>
<evidence type="ECO:0000256" key="7">
    <source>
        <dbReference type="ARBA" id="ARBA00023125"/>
    </source>
</evidence>
<feature type="compositionally biased region" description="Polar residues" evidence="11">
    <location>
        <begin position="231"/>
        <end position="258"/>
    </location>
</feature>
<proteinExistence type="predicted"/>
<evidence type="ECO:0000256" key="4">
    <source>
        <dbReference type="ARBA" id="ARBA00022771"/>
    </source>
</evidence>
<keyword evidence="2" id="KW-0479">Metal-binding</keyword>
<dbReference type="Pfam" id="PF00096">
    <property type="entry name" value="zf-C2H2"/>
    <property type="match status" value="3"/>
</dbReference>
<dbReference type="RefSeq" id="XP_046061177.1">
    <property type="nucleotide sequence ID" value="XM_046205210.1"/>
</dbReference>
<dbReference type="GO" id="GO:0005634">
    <property type="term" value="C:nucleus"/>
    <property type="evidence" value="ECO:0007669"/>
    <property type="project" value="UniProtKB-SubCell"/>
</dbReference>
<evidence type="ECO:0000256" key="8">
    <source>
        <dbReference type="ARBA" id="ARBA00023163"/>
    </source>
</evidence>
<dbReference type="GO" id="GO:0008270">
    <property type="term" value="F:zinc ion binding"/>
    <property type="evidence" value="ECO:0007669"/>
    <property type="project" value="UniProtKB-KW"/>
</dbReference>
<dbReference type="SUPFAM" id="SSF57667">
    <property type="entry name" value="beta-beta-alpha zinc fingers"/>
    <property type="match status" value="2"/>
</dbReference>
<evidence type="ECO:0000256" key="11">
    <source>
        <dbReference type="SAM" id="MobiDB-lite"/>
    </source>
</evidence>
<keyword evidence="4 10" id="KW-0863">Zinc-finger</keyword>
<evidence type="ECO:0000256" key="2">
    <source>
        <dbReference type="ARBA" id="ARBA00022723"/>
    </source>
</evidence>
<sequence>MSQSLTMLSNIDSSLMNQQSVGTASQHGDSSKISGPDSSSLVHQSNSEDEDEDDKNGLSEDRKYRCTQCHHSFTRKHNLKSHMLIHTDEKPFECPHCSSKFRRQHDLKRHEKLHTGEKPYRCDKCDKRFARADALLRHTNSSSGCSGAGSGPGLDPSLSPGSSTGPVLTKRKSYDGQSSAMAPFKKSKDASNAEAAAAAAVASAVSNYYVQQAVIQTQQRQSRSRSTQQSAQPQVSLNSANSYIQSPGYPQQQLSNYGGSSSSDATFAELYGTIAILETKVSTLEARILELESKVSNAGH</sequence>
<keyword evidence="5" id="KW-0862">Zinc</keyword>
<feature type="region of interest" description="Disordered" evidence="11">
    <location>
        <begin position="140"/>
        <end position="182"/>
    </location>
</feature>
<keyword evidence="14" id="KW-1185">Reference proteome</keyword>
<dbReference type="PROSITE" id="PS50157">
    <property type="entry name" value="ZINC_FINGER_C2H2_2"/>
    <property type="match status" value="3"/>
</dbReference>
<feature type="region of interest" description="Disordered" evidence="11">
    <location>
        <begin position="1"/>
        <end position="59"/>
    </location>
</feature>
<dbReference type="PANTHER" id="PTHR24393">
    <property type="entry name" value="ZINC FINGER PROTEIN"/>
    <property type="match status" value="1"/>
</dbReference>
<dbReference type="AlphaFoldDB" id="A0A9P8T4I1"/>
<evidence type="ECO:0000259" key="12">
    <source>
        <dbReference type="PROSITE" id="PS50157"/>
    </source>
</evidence>
<keyword evidence="8" id="KW-0804">Transcription</keyword>